<gene>
    <name evidence="1" type="ORF">S01H4_15350</name>
</gene>
<reference evidence="1" key="1">
    <citation type="journal article" date="2014" name="Front. Microbiol.">
        <title>High frequency of phylogenetically diverse reductive dehalogenase-homologous genes in deep subseafloor sedimentary metagenomes.</title>
        <authorList>
            <person name="Kawai M."/>
            <person name="Futagami T."/>
            <person name="Toyoda A."/>
            <person name="Takaki Y."/>
            <person name="Nishi S."/>
            <person name="Hori S."/>
            <person name="Arai W."/>
            <person name="Tsubouchi T."/>
            <person name="Morono Y."/>
            <person name="Uchiyama I."/>
            <person name="Ito T."/>
            <person name="Fujiyama A."/>
            <person name="Inagaki F."/>
            <person name="Takami H."/>
        </authorList>
    </citation>
    <scope>NUCLEOTIDE SEQUENCE</scope>
    <source>
        <strain evidence="1">Expedition CK06-06</strain>
    </source>
</reference>
<proteinExistence type="predicted"/>
<accession>X1A7I2</accession>
<sequence>MTCIWGKARYTSVTVGGVFRILDMGTGGYRLTMLRDVAHTATLVDHLDYIRFYIIACQAHDLEPQNYHHGNQILAEVVQVTFDGSD</sequence>
<dbReference type="Gene3D" id="3.20.20.480">
    <property type="entry name" value="Trimethylamine methyltransferase-like"/>
    <property type="match status" value="1"/>
</dbReference>
<dbReference type="InterPro" id="IPR038601">
    <property type="entry name" value="MttB-like_sf"/>
</dbReference>
<comment type="caution">
    <text evidence="1">The sequence shown here is derived from an EMBL/GenBank/DDBJ whole genome shotgun (WGS) entry which is preliminary data.</text>
</comment>
<protein>
    <submittedName>
        <fullName evidence="1">Uncharacterized protein</fullName>
    </submittedName>
</protein>
<evidence type="ECO:0000313" key="1">
    <source>
        <dbReference type="EMBL" id="GAG68758.1"/>
    </source>
</evidence>
<organism evidence="1">
    <name type="scientific">marine sediment metagenome</name>
    <dbReference type="NCBI Taxonomy" id="412755"/>
    <lineage>
        <taxon>unclassified sequences</taxon>
        <taxon>metagenomes</taxon>
        <taxon>ecological metagenomes</taxon>
    </lineage>
</organism>
<dbReference type="AlphaFoldDB" id="X1A7I2"/>
<name>X1A7I2_9ZZZZ</name>
<dbReference type="EMBL" id="BART01006729">
    <property type="protein sequence ID" value="GAG68758.1"/>
    <property type="molecule type" value="Genomic_DNA"/>
</dbReference>